<protein>
    <recommendedName>
        <fullName evidence="2">RNA 2',3'-cyclic phosphodiesterase</fullName>
        <shortName evidence="2">RNA 2',3'-CPDase</shortName>
        <ecNumber evidence="2">3.1.4.58</ecNumber>
    </recommendedName>
</protein>
<dbReference type="Proteomes" id="UP000316882">
    <property type="component" value="Unassembled WGS sequence"/>
</dbReference>
<comment type="catalytic activity">
    <reaction evidence="2">
        <text>a 3'-end 2',3'-cyclophospho-ribonucleotide-RNA + H2O = a 3'-end 2'-phospho-ribonucleotide-RNA + H(+)</text>
        <dbReference type="Rhea" id="RHEA:11828"/>
        <dbReference type="Rhea" id="RHEA-COMP:10464"/>
        <dbReference type="Rhea" id="RHEA-COMP:17353"/>
        <dbReference type="ChEBI" id="CHEBI:15377"/>
        <dbReference type="ChEBI" id="CHEBI:15378"/>
        <dbReference type="ChEBI" id="CHEBI:83064"/>
        <dbReference type="ChEBI" id="CHEBI:173113"/>
        <dbReference type="EC" id="3.1.4.58"/>
    </reaction>
</comment>
<name>A0A4Y3PLV9_BREPA</name>
<comment type="function">
    <text evidence="2">Hydrolyzes RNA 2',3'-cyclic phosphodiester to an RNA 2'-phosphomonoester.</text>
</comment>
<evidence type="ECO:0000313" key="4">
    <source>
        <dbReference type="Proteomes" id="UP000316882"/>
    </source>
</evidence>
<accession>A0A4Y3PLV9</accession>
<organism evidence="3 4">
    <name type="scientific">Brevibacillus parabrevis</name>
    <dbReference type="NCBI Taxonomy" id="54914"/>
    <lineage>
        <taxon>Bacteria</taxon>
        <taxon>Bacillati</taxon>
        <taxon>Bacillota</taxon>
        <taxon>Bacilli</taxon>
        <taxon>Bacillales</taxon>
        <taxon>Paenibacillaceae</taxon>
        <taxon>Brevibacillus</taxon>
    </lineage>
</organism>
<evidence type="ECO:0000313" key="3">
    <source>
        <dbReference type="EMBL" id="GEB34423.1"/>
    </source>
</evidence>
<dbReference type="HAMAP" id="MF_01940">
    <property type="entry name" value="RNA_CPDase"/>
    <property type="match status" value="1"/>
</dbReference>
<dbReference type="SUPFAM" id="SSF55144">
    <property type="entry name" value="LigT-like"/>
    <property type="match status" value="1"/>
</dbReference>
<proteinExistence type="inferred from homology"/>
<dbReference type="PANTHER" id="PTHR35561">
    <property type="entry name" value="RNA 2',3'-CYCLIC PHOSPHODIESTERASE"/>
    <property type="match status" value="1"/>
</dbReference>
<evidence type="ECO:0000256" key="1">
    <source>
        <dbReference type="ARBA" id="ARBA00022801"/>
    </source>
</evidence>
<dbReference type="Pfam" id="PF13563">
    <property type="entry name" value="2_5_RNA_ligase2"/>
    <property type="match status" value="1"/>
</dbReference>
<keyword evidence="1 2" id="KW-0378">Hydrolase</keyword>
<dbReference type="NCBIfam" id="TIGR02258">
    <property type="entry name" value="2_5_ligase"/>
    <property type="match status" value="1"/>
</dbReference>
<sequence length="212" mass="24476">MRQEGSQKEDEKTSMRLFVALDIPEEAVQYISAVQERLKPEVMADRWQPLHNLHLTLHFLGEVDERLVPAVCEDMDIVSAIIEPFTLRIGGFGAFPHAQHPRVLWLGLRGQTNPLKQLHLLLARRFELHEGVAYDRKRYRPHITLARGPQAGSEGLPLMDWNERFLAPDSPRWKVRHVHLYRSELLPEGAVHTVIHTSTFDKDHSKKRAVPE</sequence>
<comment type="similarity">
    <text evidence="2">Belongs to the 2H phosphoesterase superfamily. ThpR family.</text>
</comment>
<dbReference type="AlphaFoldDB" id="A0A4Y3PLV9"/>
<dbReference type="GO" id="GO:0008664">
    <property type="term" value="F:RNA 2',3'-cyclic 3'-phosphodiesterase activity"/>
    <property type="evidence" value="ECO:0007669"/>
    <property type="project" value="UniProtKB-EC"/>
</dbReference>
<dbReference type="PANTHER" id="PTHR35561:SF1">
    <property type="entry name" value="RNA 2',3'-CYCLIC PHOSPHODIESTERASE"/>
    <property type="match status" value="1"/>
</dbReference>
<feature type="active site" description="Proton acceptor" evidence="2">
    <location>
        <position position="142"/>
    </location>
</feature>
<keyword evidence="4" id="KW-1185">Reference proteome</keyword>
<dbReference type="InterPro" id="IPR009097">
    <property type="entry name" value="Cyclic_Pdiesterase"/>
</dbReference>
<dbReference type="InterPro" id="IPR004175">
    <property type="entry name" value="RNA_CPDase"/>
</dbReference>
<evidence type="ECO:0000256" key="2">
    <source>
        <dbReference type="HAMAP-Rule" id="MF_01940"/>
    </source>
</evidence>
<comment type="caution">
    <text evidence="3">The sequence shown here is derived from an EMBL/GenBank/DDBJ whole genome shotgun (WGS) entry which is preliminary data.</text>
</comment>
<gene>
    <name evidence="3" type="ORF">BPA01_40030</name>
</gene>
<feature type="short sequence motif" description="HXTX 1" evidence="2">
    <location>
        <begin position="54"/>
        <end position="57"/>
    </location>
</feature>
<feature type="active site" description="Proton donor" evidence="2">
    <location>
        <position position="54"/>
    </location>
</feature>
<reference evidence="3 4" key="1">
    <citation type="submission" date="2019-06" db="EMBL/GenBank/DDBJ databases">
        <title>Whole genome shotgun sequence of Brevibacillus parabrevis NBRC 12334.</title>
        <authorList>
            <person name="Hosoyama A."/>
            <person name="Uohara A."/>
            <person name="Ohji S."/>
            <person name="Ichikawa N."/>
        </authorList>
    </citation>
    <scope>NUCLEOTIDE SEQUENCE [LARGE SCALE GENOMIC DNA]</scope>
    <source>
        <strain evidence="3 4">NBRC 12334</strain>
    </source>
</reference>
<dbReference type="EMBL" id="BJMH01000022">
    <property type="protein sequence ID" value="GEB34423.1"/>
    <property type="molecule type" value="Genomic_DNA"/>
</dbReference>
<dbReference type="GO" id="GO:0004113">
    <property type="term" value="F:2',3'-cyclic-nucleotide 3'-phosphodiesterase activity"/>
    <property type="evidence" value="ECO:0007669"/>
    <property type="project" value="InterPro"/>
</dbReference>
<dbReference type="Gene3D" id="3.90.1140.10">
    <property type="entry name" value="Cyclic phosphodiesterase"/>
    <property type="match status" value="1"/>
</dbReference>
<dbReference type="EC" id="3.1.4.58" evidence="2"/>
<dbReference type="STRING" id="54914.AV540_20850"/>
<feature type="short sequence motif" description="HXTX 2" evidence="2">
    <location>
        <begin position="142"/>
        <end position="145"/>
    </location>
</feature>